<dbReference type="Proteomes" id="UP001218071">
    <property type="component" value="Chromosome"/>
</dbReference>
<sequence length="49" mass="5690">MTPTTFSNSSRPGKYNRAKDSIRVPKLELSLLFKRLTSMTQTLFKRVQD</sequence>
<evidence type="ECO:0000313" key="2">
    <source>
        <dbReference type="Proteomes" id="UP001218071"/>
    </source>
</evidence>
<dbReference type="EMBL" id="CP063194">
    <property type="protein sequence ID" value="WCZ39707.1"/>
    <property type="molecule type" value="Genomic_DNA"/>
</dbReference>
<organism evidence="1 2">
    <name type="scientific">Corynebacterium jeddahense</name>
    <dbReference type="NCBI Taxonomy" id="1414719"/>
    <lineage>
        <taxon>Bacteria</taxon>
        <taxon>Bacillati</taxon>
        <taxon>Actinomycetota</taxon>
        <taxon>Actinomycetes</taxon>
        <taxon>Mycobacteriales</taxon>
        <taxon>Corynebacteriaceae</taxon>
        <taxon>Corynebacterium</taxon>
    </lineage>
</organism>
<proteinExistence type="predicted"/>
<keyword evidence="2" id="KW-1185">Reference proteome</keyword>
<reference evidence="1 2" key="1">
    <citation type="submission" date="2020-10" db="EMBL/GenBank/DDBJ databases">
        <title>Complete genome sequence of Corynebacterium jeddahense DSM 45997, type strain of Corynebacterium jeddahense.</title>
        <authorList>
            <person name="Busche T."/>
            <person name="Kalinowski J."/>
            <person name="Ruckert C."/>
        </authorList>
    </citation>
    <scope>NUCLEOTIDE SEQUENCE [LARGE SCALE GENOMIC DNA]</scope>
    <source>
        <strain evidence="1 2">DSM 45997</strain>
    </source>
</reference>
<gene>
    <name evidence="1" type="ORF">CJEDD_10685</name>
</gene>
<protein>
    <recommendedName>
        <fullName evidence="3">Transposase</fullName>
    </recommendedName>
</protein>
<name>A0ABY7UM73_9CORY</name>
<evidence type="ECO:0000313" key="1">
    <source>
        <dbReference type="EMBL" id="WCZ39707.1"/>
    </source>
</evidence>
<accession>A0ABY7UM73</accession>
<evidence type="ECO:0008006" key="3">
    <source>
        <dbReference type="Google" id="ProtNLM"/>
    </source>
</evidence>